<dbReference type="Proteomes" id="UP000249135">
    <property type="component" value="Unassembled WGS sequence"/>
</dbReference>
<evidence type="ECO:0000313" key="3">
    <source>
        <dbReference type="EMBL" id="PZQ75738.1"/>
    </source>
</evidence>
<dbReference type="AlphaFoldDB" id="A0A2W5QES3"/>
<dbReference type="EMBL" id="QFPP01000076">
    <property type="protein sequence ID" value="PZQ75738.1"/>
    <property type="molecule type" value="Genomic_DNA"/>
</dbReference>
<reference evidence="3 4" key="1">
    <citation type="submission" date="2017-08" db="EMBL/GenBank/DDBJ databases">
        <title>Infants hospitalized years apart are colonized by the same room-sourced microbial strains.</title>
        <authorList>
            <person name="Brooks B."/>
            <person name="Olm M.R."/>
            <person name="Firek B.A."/>
            <person name="Baker R."/>
            <person name="Thomas B.C."/>
            <person name="Morowitz M.J."/>
            <person name="Banfield J.F."/>
        </authorList>
    </citation>
    <scope>NUCLEOTIDE SEQUENCE [LARGE SCALE GENOMIC DNA]</scope>
    <source>
        <strain evidence="3">S2_005_003_R2_41</strain>
    </source>
</reference>
<gene>
    <name evidence="3" type="ORF">DI563_08810</name>
</gene>
<dbReference type="Pfam" id="PF07963">
    <property type="entry name" value="N_methyl"/>
    <property type="match status" value="1"/>
</dbReference>
<protein>
    <submittedName>
        <fullName evidence="3">Pilus assembly protein PilW</fullName>
    </submittedName>
</protein>
<keyword evidence="2" id="KW-0812">Transmembrane</keyword>
<feature type="region of interest" description="Disordered" evidence="1">
    <location>
        <begin position="1"/>
        <end position="23"/>
    </location>
</feature>
<proteinExistence type="predicted"/>
<keyword evidence="2" id="KW-0472">Membrane</keyword>
<dbReference type="InterPro" id="IPR012902">
    <property type="entry name" value="N_methyl_site"/>
</dbReference>
<dbReference type="NCBIfam" id="TIGR02532">
    <property type="entry name" value="IV_pilin_GFxxxE"/>
    <property type="match status" value="1"/>
</dbReference>
<evidence type="ECO:0000313" key="4">
    <source>
        <dbReference type="Proteomes" id="UP000249135"/>
    </source>
</evidence>
<accession>A0A2W5QES3</accession>
<dbReference type="PROSITE" id="PS00409">
    <property type="entry name" value="PROKAR_NTER_METHYL"/>
    <property type="match status" value="1"/>
</dbReference>
<comment type="caution">
    <text evidence="3">The sequence shown here is derived from an EMBL/GenBank/DDBJ whole genome shotgun (WGS) entry which is preliminary data.</text>
</comment>
<feature type="transmembrane region" description="Helical" evidence="2">
    <location>
        <begin position="27"/>
        <end position="50"/>
    </location>
</feature>
<evidence type="ECO:0000256" key="2">
    <source>
        <dbReference type="SAM" id="Phobius"/>
    </source>
</evidence>
<evidence type="ECO:0000256" key="1">
    <source>
        <dbReference type="SAM" id="MobiDB-lite"/>
    </source>
</evidence>
<organism evidence="3 4">
    <name type="scientific">Variovorax paradoxus</name>
    <dbReference type="NCBI Taxonomy" id="34073"/>
    <lineage>
        <taxon>Bacteria</taxon>
        <taxon>Pseudomonadati</taxon>
        <taxon>Pseudomonadota</taxon>
        <taxon>Betaproteobacteria</taxon>
        <taxon>Burkholderiales</taxon>
        <taxon>Comamonadaceae</taxon>
        <taxon>Variovorax</taxon>
    </lineage>
</organism>
<name>A0A2W5QES3_VARPD</name>
<keyword evidence="2" id="KW-1133">Transmembrane helix</keyword>
<sequence length="299" mass="31506">MTTAPTPCARASEPRARRTGGPGQRGISLVEIMVAMAIGLVIVLIATTVYTQGVSNFSFRTGQSENLGNSRYALDTIEAAFTKAGYRRDPTQNMKFAFPANATAYKNGCQFAAGEAIKVPSAGVLCIRFQARDKDEKDCAGTAAGINSLAAYEAPPAPAIGAGMFVEKYFVATTSNEKSLVCLSGDQDKDTEAGTPVADRVSDVLFEYGVGKAPVDDDSMAERKVESYKTTVPAADEVVRSLRYSLLFSSTAGGLSSVAESSVCDRWAALGGAKANCDLAKGQLYQVASGSLMLRNLMP</sequence>